<evidence type="ECO:0000313" key="8">
    <source>
        <dbReference type="Proteomes" id="UP000701801"/>
    </source>
</evidence>
<gene>
    <name evidence="7" type="ORF">HYALB_00005657</name>
</gene>
<dbReference type="GO" id="GO:0005506">
    <property type="term" value="F:iron ion binding"/>
    <property type="evidence" value="ECO:0007669"/>
    <property type="project" value="InterPro"/>
</dbReference>
<dbReference type="Pfam" id="PF00067">
    <property type="entry name" value="p450"/>
    <property type="match status" value="2"/>
</dbReference>
<evidence type="ECO:0000256" key="3">
    <source>
        <dbReference type="ARBA" id="ARBA00022723"/>
    </source>
</evidence>
<organism evidence="7 8">
    <name type="scientific">Hymenoscyphus albidus</name>
    <dbReference type="NCBI Taxonomy" id="595503"/>
    <lineage>
        <taxon>Eukaryota</taxon>
        <taxon>Fungi</taxon>
        <taxon>Dikarya</taxon>
        <taxon>Ascomycota</taxon>
        <taxon>Pezizomycotina</taxon>
        <taxon>Leotiomycetes</taxon>
        <taxon>Helotiales</taxon>
        <taxon>Helotiaceae</taxon>
        <taxon>Hymenoscyphus</taxon>
    </lineage>
</organism>
<evidence type="ECO:0000256" key="6">
    <source>
        <dbReference type="ARBA" id="ARBA00023033"/>
    </source>
</evidence>
<accession>A0A9N9LLR4</accession>
<sequence>MSTFKYYAGAFSLLFLVSRLVEWLRTFSKRRRIMHQNGCEPPKSIVQKDPVFGFDIFNDQVFQGWEKTSRNKYFTNLFNIYGSTFQARMFHKRLIYTNSPENMQAIYTTDFEYFGVSPVRAFPLQPIVGRGIISSDGLQWKGLRAAVCQWLAPVQAAQIANIESHVDRLLSNIPQDGIESDLQILFQDLALNTTMEFLFGASLDTEPPPPQGSNKEFLEAFHYAQKLVPNRILLPPHDIFTTDSKFWSSCCSVHQFVDKQILKTKTAHEGIAVPLTNIFFYLARHPRIWAVLKAEIQKFGSRKVSPKDARSLKYLENVINEAFRLSPNLGTNERVALRDTILPTGGGILGMKPIFVREGDLIVPSLYTLQRRTDIWGHGAEEFRPERWEEERESPWTNLPFGGAQ</sequence>
<evidence type="ECO:0000256" key="5">
    <source>
        <dbReference type="ARBA" id="ARBA00023004"/>
    </source>
</evidence>
<dbReference type="AlphaFoldDB" id="A0A9N9LLR4"/>
<proteinExistence type="inferred from homology"/>
<protein>
    <submittedName>
        <fullName evidence="7">Uncharacterized protein</fullName>
    </submittedName>
</protein>
<dbReference type="InterPro" id="IPR001128">
    <property type="entry name" value="Cyt_P450"/>
</dbReference>
<dbReference type="InterPro" id="IPR047146">
    <property type="entry name" value="Cyt_P450_E_CYP52_fungi"/>
</dbReference>
<keyword evidence="8" id="KW-1185">Reference proteome</keyword>
<comment type="caution">
    <text evidence="7">The sequence shown here is derived from an EMBL/GenBank/DDBJ whole genome shotgun (WGS) entry which is preliminary data.</text>
</comment>
<dbReference type="PANTHER" id="PTHR24287:SF17">
    <property type="entry name" value="P450, PUTATIVE (EUROFUNG)-RELATED"/>
    <property type="match status" value="1"/>
</dbReference>
<dbReference type="GO" id="GO:0004497">
    <property type="term" value="F:monooxygenase activity"/>
    <property type="evidence" value="ECO:0007669"/>
    <property type="project" value="UniProtKB-KW"/>
</dbReference>
<evidence type="ECO:0000313" key="7">
    <source>
        <dbReference type="EMBL" id="CAG8975327.1"/>
    </source>
</evidence>
<keyword evidence="6" id="KW-0503">Monooxygenase</keyword>
<keyword evidence="4" id="KW-0560">Oxidoreductase</keyword>
<keyword evidence="3" id="KW-0479">Metal-binding</keyword>
<dbReference type="SUPFAM" id="SSF48264">
    <property type="entry name" value="Cytochrome P450"/>
    <property type="match status" value="1"/>
</dbReference>
<dbReference type="GO" id="GO:0020037">
    <property type="term" value="F:heme binding"/>
    <property type="evidence" value="ECO:0007669"/>
    <property type="project" value="InterPro"/>
</dbReference>
<dbReference type="PANTHER" id="PTHR24287">
    <property type="entry name" value="P450, PUTATIVE (EUROFUNG)-RELATED"/>
    <property type="match status" value="1"/>
</dbReference>
<comment type="similarity">
    <text evidence="2">Belongs to the cytochrome P450 family.</text>
</comment>
<comment type="cofactor">
    <cofactor evidence="1">
        <name>heme</name>
        <dbReference type="ChEBI" id="CHEBI:30413"/>
    </cofactor>
</comment>
<dbReference type="InterPro" id="IPR036396">
    <property type="entry name" value="Cyt_P450_sf"/>
</dbReference>
<evidence type="ECO:0000256" key="2">
    <source>
        <dbReference type="ARBA" id="ARBA00010617"/>
    </source>
</evidence>
<evidence type="ECO:0000256" key="4">
    <source>
        <dbReference type="ARBA" id="ARBA00023002"/>
    </source>
</evidence>
<keyword evidence="5" id="KW-0408">Iron</keyword>
<dbReference type="GO" id="GO:0016705">
    <property type="term" value="F:oxidoreductase activity, acting on paired donors, with incorporation or reduction of molecular oxygen"/>
    <property type="evidence" value="ECO:0007669"/>
    <property type="project" value="InterPro"/>
</dbReference>
<dbReference type="Gene3D" id="1.10.630.10">
    <property type="entry name" value="Cytochrome P450"/>
    <property type="match status" value="2"/>
</dbReference>
<dbReference type="EMBL" id="CAJVRM010000133">
    <property type="protein sequence ID" value="CAG8975327.1"/>
    <property type="molecule type" value="Genomic_DNA"/>
</dbReference>
<reference evidence="7" key="1">
    <citation type="submission" date="2021-07" db="EMBL/GenBank/DDBJ databases">
        <authorList>
            <person name="Durling M."/>
        </authorList>
    </citation>
    <scope>NUCLEOTIDE SEQUENCE</scope>
</reference>
<evidence type="ECO:0000256" key="1">
    <source>
        <dbReference type="ARBA" id="ARBA00001971"/>
    </source>
</evidence>
<dbReference type="OrthoDB" id="1470350at2759"/>
<name>A0A9N9LLR4_9HELO</name>
<dbReference type="Proteomes" id="UP000701801">
    <property type="component" value="Unassembled WGS sequence"/>
</dbReference>